<protein>
    <submittedName>
        <fullName evidence="1">34508_t:CDS:1</fullName>
    </submittedName>
</protein>
<gene>
    <name evidence="1" type="ORF">RPERSI_LOCUS30478</name>
</gene>
<evidence type="ECO:0000313" key="2">
    <source>
        <dbReference type="Proteomes" id="UP000789920"/>
    </source>
</evidence>
<dbReference type="Proteomes" id="UP000789920">
    <property type="component" value="Unassembled WGS sequence"/>
</dbReference>
<keyword evidence="2" id="KW-1185">Reference proteome</keyword>
<name>A0ACA9SF57_9GLOM</name>
<evidence type="ECO:0000313" key="1">
    <source>
        <dbReference type="EMBL" id="CAG8837919.1"/>
    </source>
</evidence>
<sequence>TNSKRRYEKVKEKKIFNSKENSILSSDLTQAIYDSLISIPELDENLEGDTGFFFEYCVDFTDLQGSDLSESYIANKLIENVQAGDGYHYIYYTKITHKKIVTIIYRYNCRIDTVKRLRKYLDKEKQRDTIPRLNRYDCNGNISIKVDIECKLAVIKINHQLLHM</sequence>
<reference evidence="1" key="1">
    <citation type="submission" date="2021-06" db="EMBL/GenBank/DDBJ databases">
        <authorList>
            <person name="Kallberg Y."/>
            <person name="Tangrot J."/>
            <person name="Rosling A."/>
        </authorList>
    </citation>
    <scope>NUCLEOTIDE SEQUENCE</scope>
    <source>
        <strain evidence="1">MA461A</strain>
    </source>
</reference>
<feature type="non-terminal residue" evidence="1">
    <location>
        <position position="1"/>
    </location>
</feature>
<accession>A0ACA9SF57</accession>
<organism evidence="1 2">
    <name type="scientific">Racocetra persica</name>
    <dbReference type="NCBI Taxonomy" id="160502"/>
    <lineage>
        <taxon>Eukaryota</taxon>
        <taxon>Fungi</taxon>
        <taxon>Fungi incertae sedis</taxon>
        <taxon>Mucoromycota</taxon>
        <taxon>Glomeromycotina</taxon>
        <taxon>Glomeromycetes</taxon>
        <taxon>Diversisporales</taxon>
        <taxon>Gigasporaceae</taxon>
        <taxon>Racocetra</taxon>
    </lineage>
</organism>
<dbReference type="EMBL" id="CAJVQC010118988">
    <property type="protein sequence ID" value="CAG8837919.1"/>
    <property type="molecule type" value="Genomic_DNA"/>
</dbReference>
<proteinExistence type="predicted"/>
<comment type="caution">
    <text evidence="1">The sequence shown here is derived from an EMBL/GenBank/DDBJ whole genome shotgun (WGS) entry which is preliminary data.</text>
</comment>